<accession>A0ABR9M587</accession>
<dbReference type="PANTHER" id="PTHR39339">
    <property type="entry name" value="SLR1444 PROTEIN"/>
    <property type="match status" value="1"/>
</dbReference>
<reference evidence="3 4" key="1">
    <citation type="submission" date="2020-10" db="EMBL/GenBank/DDBJ databases">
        <title>Sequencing the genomes of 1000 actinobacteria strains.</title>
        <authorList>
            <person name="Klenk H.-P."/>
        </authorList>
    </citation>
    <scope>NUCLEOTIDE SEQUENCE [LARGE SCALE GENOMIC DNA]</scope>
    <source>
        <strain evidence="3 4">DSM 43173</strain>
    </source>
</reference>
<comment type="caution">
    <text evidence="3">The sequence shown here is derived from an EMBL/GenBank/DDBJ whole genome shotgun (WGS) entry which is preliminary data.</text>
</comment>
<dbReference type="Gene3D" id="2.40.320.10">
    <property type="entry name" value="Hypothetical Protein Pfu-838710-001"/>
    <property type="match status" value="1"/>
</dbReference>
<dbReference type="Proteomes" id="UP000633509">
    <property type="component" value="Unassembled WGS sequence"/>
</dbReference>
<organism evidence="3 4">
    <name type="scientific">Nonomuraea angiospora</name>
    <dbReference type="NCBI Taxonomy" id="46172"/>
    <lineage>
        <taxon>Bacteria</taxon>
        <taxon>Bacillati</taxon>
        <taxon>Actinomycetota</taxon>
        <taxon>Actinomycetes</taxon>
        <taxon>Streptosporangiales</taxon>
        <taxon>Streptosporangiaceae</taxon>
        <taxon>Nonomuraea</taxon>
    </lineage>
</organism>
<dbReference type="EMBL" id="JADBEK010000001">
    <property type="protein sequence ID" value="MBE1587755.1"/>
    <property type="molecule type" value="Genomic_DNA"/>
</dbReference>
<evidence type="ECO:0000259" key="1">
    <source>
        <dbReference type="PROSITE" id="PS51707"/>
    </source>
</evidence>
<feature type="domain" description="CHAD" evidence="2">
    <location>
        <begin position="207"/>
        <end position="490"/>
    </location>
</feature>
<keyword evidence="4" id="KW-1185">Reference proteome</keyword>
<dbReference type="CDD" id="cd07374">
    <property type="entry name" value="CYTH-like_Pase"/>
    <property type="match status" value="1"/>
</dbReference>
<evidence type="ECO:0000313" key="4">
    <source>
        <dbReference type="Proteomes" id="UP000633509"/>
    </source>
</evidence>
<dbReference type="InterPro" id="IPR007899">
    <property type="entry name" value="CHAD_dom"/>
</dbReference>
<dbReference type="InterPro" id="IPR023577">
    <property type="entry name" value="CYTH_domain"/>
</dbReference>
<dbReference type="Pfam" id="PF01928">
    <property type="entry name" value="CYTH"/>
    <property type="match status" value="1"/>
</dbReference>
<dbReference type="PANTHER" id="PTHR39339:SF1">
    <property type="entry name" value="CHAD DOMAIN-CONTAINING PROTEIN"/>
    <property type="match status" value="1"/>
</dbReference>
<gene>
    <name evidence="3" type="ORF">H4W80_006013</name>
</gene>
<dbReference type="RefSeq" id="WP_264086011.1">
    <property type="nucleotide sequence ID" value="NZ_JBHSKR010000017.1"/>
</dbReference>
<proteinExistence type="predicted"/>
<dbReference type="Pfam" id="PF05235">
    <property type="entry name" value="CHAD"/>
    <property type="match status" value="1"/>
</dbReference>
<sequence>MRGVVGIEIEDKFDVPPDYAIPDLSRVAEVIGPKSYQLVALYYDTADLRLAARGVTLRRRRGGEDAGWHLKLPKAKGVRQEITRPLTRSTKIVPEELAELVRAYTRGAPLVPVAELDTRRSVTVLLDDGVKLVEVADDRVKGTVYGDEPKIVRWREVEAELLAPDRQAVLAKVGKRLRKAGATPSAATSKLAKLLEPTPLPKAPTEPGTAGEIVVAYLAGQVNALLAQDPRVRRAEDDAVHQMRVAARRMRSALKAFKSVVADTAQVQDELRWLGNVLGEARDLEVIRARFAKELARLEPELVHGPIQARLGTDLHEREQEAYARIKEALSGERYYTLLNALDQLVSDPKLEKAAAKPAEKKLSAIAAAGWNRVTKAYETAQAIEDPERHEIAMHDVRKAAKRARYTAEALQPTLGANMGKLAKLSENVQEILGTHQDGVVAQETLAKEAESARQAGEDTFTYGVLIGIERSAAERAYAEFPRVWAETVGAVMKVL</sequence>
<dbReference type="SMART" id="SM00880">
    <property type="entry name" value="CHAD"/>
    <property type="match status" value="1"/>
</dbReference>
<dbReference type="InterPro" id="IPR038186">
    <property type="entry name" value="CHAD_dom_sf"/>
</dbReference>
<protein>
    <submittedName>
        <fullName evidence="3">CHAD domain-containing protein</fullName>
    </submittedName>
</protein>
<evidence type="ECO:0000313" key="3">
    <source>
        <dbReference type="EMBL" id="MBE1587755.1"/>
    </source>
</evidence>
<dbReference type="PROSITE" id="PS51707">
    <property type="entry name" value="CYTH"/>
    <property type="match status" value="1"/>
</dbReference>
<dbReference type="Gene3D" id="1.40.20.10">
    <property type="entry name" value="CHAD domain"/>
    <property type="match status" value="1"/>
</dbReference>
<evidence type="ECO:0000259" key="2">
    <source>
        <dbReference type="PROSITE" id="PS51708"/>
    </source>
</evidence>
<dbReference type="SMART" id="SM01118">
    <property type="entry name" value="CYTH"/>
    <property type="match status" value="1"/>
</dbReference>
<feature type="domain" description="CYTH" evidence="1">
    <location>
        <begin position="6"/>
        <end position="198"/>
    </location>
</feature>
<dbReference type="InterPro" id="IPR033469">
    <property type="entry name" value="CYTH-like_dom_sf"/>
</dbReference>
<dbReference type="PROSITE" id="PS51708">
    <property type="entry name" value="CHAD"/>
    <property type="match status" value="1"/>
</dbReference>
<name>A0ABR9M587_9ACTN</name>
<dbReference type="SUPFAM" id="SSF55154">
    <property type="entry name" value="CYTH-like phosphatases"/>
    <property type="match status" value="1"/>
</dbReference>